<evidence type="ECO:0000313" key="2">
    <source>
        <dbReference type="EMBL" id="GEN13567.1"/>
    </source>
</evidence>
<organism evidence="2 3">
    <name type="scientific">Myxococcus fulvus</name>
    <dbReference type="NCBI Taxonomy" id="33"/>
    <lineage>
        <taxon>Bacteria</taxon>
        <taxon>Pseudomonadati</taxon>
        <taxon>Myxococcota</taxon>
        <taxon>Myxococcia</taxon>
        <taxon>Myxococcales</taxon>
        <taxon>Cystobacterineae</taxon>
        <taxon>Myxococcaceae</taxon>
        <taxon>Myxococcus</taxon>
    </lineage>
</organism>
<comment type="caution">
    <text evidence="2">The sequence shown here is derived from an EMBL/GenBank/DDBJ whole genome shotgun (WGS) entry which is preliminary data.</text>
</comment>
<dbReference type="EMBL" id="BJXR01000120">
    <property type="protein sequence ID" value="GEN13567.1"/>
    <property type="molecule type" value="Genomic_DNA"/>
</dbReference>
<dbReference type="InterPro" id="IPR036388">
    <property type="entry name" value="WH-like_DNA-bd_sf"/>
</dbReference>
<dbReference type="AlphaFoldDB" id="A0A511THC5"/>
<dbReference type="SUPFAM" id="SSF46689">
    <property type="entry name" value="Homeodomain-like"/>
    <property type="match status" value="1"/>
</dbReference>
<reference evidence="2 3" key="1">
    <citation type="submission" date="2019-07" db="EMBL/GenBank/DDBJ databases">
        <title>Whole genome shotgun sequence of Myxococcus fulvus NBRC 100333.</title>
        <authorList>
            <person name="Hosoyama A."/>
            <person name="Uohara A."/>
            <person name="Ohji S."/>
            <person name="Ichikawa N."/>
        </authorList>
    </citation>
    <scope>NUCLEOTIDE SEQUENCE [LARGE SCALE GENOMIC DNA]</scope>
    <source>
        <strain evidence="2 3">NBRC 100333</strain>
    </source>
</reference>
<evidence type="ECO:0008006" key="4">
    <source>
        <dbReference type="Google" id="ProtNLM"/>
    </source>
</evidence>
<evidence type="ECO:0000313" key="3">
    <source>
        <dbReference type="Proteomes" id="UP000321514"/>
    </source>
</evidence>
<dbReference type="Pfam" id="PF13565">
    <property type="entry name" value="HTH_32"/>
    <property type="match status" value="1"/>
</dbReference>
<protein>
    <recommendedName>
        <fullName evidence="4">Transposase</fullName>
    </recommendedName>
</protein>
<dbReference type="OrthoDB" id="5515115at2"/>
<accession>A0A511THC5</accession>
<proteinExistence type="predicted"/>
<dbReference type="Proteomes" id="UP000321514">
    <property type="component" value="Unassembled WGS sequence"/>
</dbReference>
<gene>
    <name evidence="2" type="ORF">MFU01_86040</name>
</gene>
<name>A0A511THC5_MYXFU</name>
<dbReference type="Gene3D" id="1.10.10.10">
    <property type="entry name" value="Winged helix-like DNA-binding domain superfamily/Winged helix DNA-binding domain"/>
    <property type="match status" value="1"/>
</dbReference>
<evidence type="ECO:0000256" key="1">
    <source>
        <dbReference type="SAM" id="MobiDB-lite"/>
    </source>
</evidence>
<sequence length="144" mass="15974">MTRPISEDLRRRILKVREMTGKTYEELAEQFQVGRATVNRLLRLNRETGGLQPRPHGGGMPKRVPDEQLPRVKGIVDAHPDATLSELAGMVSRELGRSVSRPTMGRMMVRLRLLSKEEGPGGQRARPARRAAKARGVPGGHRGP</sequence>
<feature type="region of interest" description="Disordered" evidence="1">
    <location>
        <begin position="113"/>
        <end position="144"/>
    </location>
</feature>
<feature type="region of interest" description="Disordered" evidence="1">
    <location>
        <begin position="47"/>
        <end position="66"/>
    </location>
</feature>
<dbReference type="RefSeq" id="WP_074959439.1">
    <property type="nucleotide sequence ID" value="NZ_BJXR01000120.1"/>
</dbReference>
<dbReference type="InterPro" id="IPR009057">
    <property type="entry name" value="Homeodomain-like_sf"/>
</dbReference>